<evidence type="ECO:0000313" key="2">
    <source>
        <dbReference type="EMBL" id="KAG6487833.1"/>
    </source>
</evidence>
<dbReference type="EMBL" id="JACMSC010000015">
    <property type="protein sequence ID" value="KAG6487833.1"/>
    <property type="molecule type" value="Genomic_DNA"/>
</dbReference>
<reference evidence="2 3" key="1">
    <citation type="submission" date="2020-08" db="EMBL/GenBank/DDBJ databases">
        <title>Plant Genome Project.</title>
        <authorList>
            <person name="Zhang R.-G."/>
        </authorList>
    </citation>
    <scope>NUCLEOTIDE SEQUENCE [LARGE SCALE GENOMIC DNA]</scope>
    <source>
        <tissue evidence="2">Rhizome</tissue>
    </source>
</reference>
<dbReference type="AlphaFoldDB" id="A0A8J5KL18"/>
<accession>A0A8J5KL18</accession>
<proteinExistence type="predicted"/>
<name>A0A8J5KL18_ZINOF</name>
<comment type="caution">
    <text evidence="2">The sequence shown here is derived from an EMBL/GenBank/DDBJ whole genome shotgun (WGS) entry which is preliminary data.</text>
</comment>
<keyword evidence="3" id="KW-1185">Reference proteome</keyword>
<dbReference type="Proteomes" id="UP000734854">
    <property type="component" value="Unassembled WGS sequence"/>
</dbReference>
<gene>
    <name evidence="2" type="ORF">ZIOFF_056569</name>
</gene>
<evidence type="ECO:0000313" key="3">
    <source>
        <dbReference type="Proteomes" id="UP000734854"/>
    </source>
</evidence>
<organism evidence="2 3">
    <name type="scientific">Zingiber officinale</name>
    <name type="common">Ginger</name>
    <name type="synonym">Amomum zingiber</name>
    <dbReference type="NCBI Taxonomy" id="94328"/>
    <lineage>
        <taxon>Eukaryota</taxon>
        <taxon>Viridiplantae</taxon>
        <taxon>Streptophyta</taxon>
        <taxon>Embryophyta</taxon>
        <taxon>Tracheophyta</taxon>
        <taxon>Spermatophyta</taxon>
        <taxon>Magnoliopsida</taxon>
        <taxon>Liliopsida</taxon>
        <taxon>Zingiberales</taxon>
        <taxon>Zingiberaceae</taxon>
        <taxon>Zingiber</taxon>
    </lineage>
</organism>
<evidence type="ECO:0000256" key="1">
    <source>
        <dbReference type="SAM" id="MobiDB-lite"/>
    </source>
</evidence>
<feature type="region of interest" description="Disordered" evidence="1">
    <location>
        <begin position="1"/>
        <end position="21"/>
    </location>
</feature>
<sequence length="90" mass="9993">MWIGTPLLGSNSSHWRMPPSKRTPELYNSNSLPQELLAPKSWKLVGRIMFEIDETTGGSMDSVDGFGSEFSCNRFDELGAKESLHMVSAT</sequence>
<protein>
    <submittedName>
        <fullName evidence="2">Uncharacterized protein</fullName>
    </submittedName>
</protein>